<dbReference type="AlphaFoldDB" id="A0A0S8FUT9"/>
<protein>
    <recommendedName>
        <fullName evidence="3">Lipoprotein</fullName>
    </recommendedName>
</protein>
<proteinExistence type="predicted"/>
<organism evidence="1 2">
    <name type="scientific">candidate division WOR_3 bacterium SM23_42</name>
    <dbReference type="NCBI Taxonomy" id="1703779"/>
    <lineage>
        <taxon>Bacteria</taxon>
        <taxon>Bacteria division WOR-3</taxon>
    </lineage>
</organism>
<dbReference type="EMBL" id="LJUJ01000002">
    <property type="protein sequence ID" value="KPK64438.1"/>
    <property type="molecule type" value="Genomic_DNA"/>
</dbReference>
<dbReference type="PROSITE" id="PS51257">
    <property type="entry name" value="PROKAR_LIPOPROTEIN"/>
    <property type="match status" value="1"/>
</dbReference>
<evidence type="ECO:0000313" key="2">
    <source>
        <dbReference type="Proteomes" id="UP000051373"/>
    </source>
</evidence>
<evidence type="ECO:0000313" key="1">
    <source>
        <dbReference type="EMBL" id="KPK64438.1"/>
    </source>
</evidence>
<accession>A0A0S8FUT9</accession>
<name>A0A0S8FUT9_UNCW3</name>
<comment type="caution">
    <text evidence="1">The sequence shown here is derived from an EMBL/GenBank/DDBJ whole genome shotgun (WGS) entry which is preliminary data.</text>
</comment>
<dbReference type="Proteomes" id="UP000051373">
    <property type="component" value="Unassembled WGS sequence"/>
</dbReference>
<reference evidence="1 2" key="1">
    <citation type="journal article" date="2015" name="Microbiome">
        <title>Genomic resolution of linkages in carbon, nitrogen, and sulfur cycling among widespread estuary sediment bacteria.</title>
        <authorList>
            <person name="Baker B.J."/>
            <person name="Lazar C.S."/>
            <person name="Teske A.P."/>
            <person name="Dick G.J."/>
        </authorList>
    </citation>
    <scope>NUCLEOTIDE SEQUENCE [LARGE SCALE GENOMIC DNA]</scope>
    <source>
        <strain evidence="1">SM23_42</strain>
    </source>
</reference>
<sequence>MNRLVVLLGAGGSIAALIVSCSSRPNTRIGTYDSRAIAIAFGNSNEGMEFVANLHAEMTKARVAKNDSLIQHIEKTAETYQILSHLRAFSVGSVAEILEKHKAEVDLVAKEAGVQAIVSKHELIYMNAGVDTVDITLPLVRIFNASERALKWISDMPKHEPLPMLDVLLIPTEE</sequence>
<gene>
    <name evidence="1" type="ORF">AMJ83_01615</name>
</gene>
<evidence type="ECO:0008006" key="3">
    <source>
        <dbReference type="Google" id="ProtNLM"/>
    </source>
</evidence>